<gene>
    <name evidence="12" type="ORF">SAMN05444515_11061</name>
</gene>
<reference evidence="13" key="1">
    <citation type="submission" date="2016-10" db="EMBL/GenBank/DDBJ databases">
        <authorList>
            <person name="Varghese N."/>
            <person name="Submissions S."/>
        </authorList>
    </citation>
    <scope>NUCLEOTIDE SEQUENCE [LARGE SCALE GENOMIC DNA]</scope>
    <source>
        <strain evidence="13">DSM 241</strain>
    </source>
</reference>
<comment type="similarity">
    <text evidence="3">Belongs to the FliH family.</text>
</comment>
<dbReference type="PRINTS" id="PR01003">
    <property type="entry name" value="FLGFLIH"/>
</dbReference>
<dbReference type="OrthoDB" id="6196089at2"/>
<dbReference type="InterPro" id="IPR018035">
    <property type="entry name" value="Flagellar_FliH/T3SS_HrpE"/>
</dbReference>
<evidence type="ECO:0000313" key="12">
    <source>
        <dbReference type="EMBL" id="SEL14981.1"/>
    </source>
</evidence>
<evidence type="ECO:0000256" key="5">
    <source>
        <dbReference type="ARBA" id="ARBA00022448"/>
    </source>
</evidence>
<dbReference type="GO" id="GO:0044781">
    <property type="term" value="P:bacterial-type flagellum organization"/>
    <property type="evidence" value="ECO:0007669"/>
    <property type="project" value="UniProtKB-KW"/>
</dbReference>
<dbReference type="PANTHER" id="PTHR34982">
    <property type="entry name" value="YOP PROTEINS TRANSLOCATION PROTEIN L"/>
    <property type="match status" value="1"/>
</dbReference>
<evidence type="ECO:0000256" key="9">
    <source>
        <dbReference type="ARBA" id="ARBA00023225"/>
    </source>
</evidence>
<dbReference type="GO" id="GO:0009288">
    <property type="term" value="C:bacterial-type flagellum"/>
    <property type="evidence" value="ECO:0007669"/>
    <property type="project" value="InterPro"/>
</dbReference>
<dbReference type="GO" id="GO:0015031">
    <property type="term" value="P:protein transport"/>
    <property type="evidence" value="ECO:0007669"/>
    <property type="project" value="UniProtKB-KW"/>
</dbReference>
<keyword evidence="8" id="KW-0653">Protein transport</keyword>
<feature type="domain" description="Flagellar assembly protein FliH/Type III secretion system HrpE" evidence="11">
    <location>
        <begin position="108"/>
        <end position="229"/>
    </location>
</feature>
<keyword evidence="12" id="KW-0966">Cell projection</keyword>
<dbReference type="InterPro" id="IPR000563">
    <property type="entry name" value="Flag_FliH"/>
</dbReference>
<keyword evidence="5" id="KW-0813">Transport</keyword>
<keyword evidence="7" id="KW-1005">Bacterial flagellum biogenesis</keyword>
<dbReference type="GO" id="GO:0003774">
    <property type="term" value="F:cytoskeletal motor activity"/>
    <property type="evidence" value="ECO:0007669"/>
    <property type="project" value="InterPro"/>
</dbReference>
<proteinExistence type="inferred from homology"/>
<evidence type="ECO:0000256" key="1">
    <source>
        <dbReference type="ARBA" id="ARBA00003041"/>
    </source>
</evidence>
<feature type="region of interest" description="Disordered" evidence="10">
    <location>
        <begin position="240"/>
        <end position="282"/>
    </location>
</feature>
<evidence type="ECO:0000259" key="11">
    <source>
        <dbReference type="Pfam" id="PF02108"/>
    </source>
</evidence>
<keyword evidence="12" id="KW-0282">Flagellum</keyword>
<evidence type="ECO:0000256" key="2">
    <source>
        <dbReference type="ARBA" id="ARBA00004496"/>
    </source>
</evidence>
<evidence type="ECO:0000256" key="8">
    <source>
        <dbReference type="ARBA" id="ARBA00022927"/>
    </source>
</evidence>
<keyword evidence="9" id="KW-1006">Bacterial flagellum protein export</keyword>
<name>A0A1H7MV79_9GAMM</name>
<comment type="function">
    <text evidence="1">Needed for flagellar regrowth and assembly.</text>
</comment>
<keyword evidence="13" id="KW-1185">Reference proteome</keyword>
<dbReference type="STRING" id="1396821.SAMN05444515_11061"/>
<organism evidence="12 13">
    <name type="scientific">Ectothiorhodospira marina</name>
    <dbReference type="NCBI Taxonomy" id="1396821"/>
    <lineage>
        <taxon>Bacteria</taxon>
        <taxon>Pseudomonadati</taxon>
        <taxon>Pseudomonadota</taxon>
        <taxon>Gammaproteobacteria</taxon>
        <taxon>Chromatiales</taxon>
        <taxon>Ectothiorhodospiraceae</taxon>
        <taxon>Ectothiorhodospira</taxon>
    </lineage>
</organism>
<sequence>MGGNERVIPQAQAGQAQLWKIPEVGDPPPAPEPEAQADEETDADAGLMLPTAERIREIEDQAYQAGFERGREAGYEEGLSTGREMGYKDGEAKGVKAAEKTTEQRLKAWDRLLQGLVTPYEELDAVIEEELVQLAIAVARQLVRRELRTDPSAVVAVLREALSVLPSADRKVRLYLHPQDAKLVKDALHLNDLERPWSVVDDPTLSRGGVKLETDTSRVDASLEARLNAVIASVWGGERRSDHIEEDNPTEALVSARPKPAREAELAPSHDPRVAGSGGENG</sequence>
<dbReference type="GO" id="GO:0005829">
    <property type="term" value="C:cytosol"/>
    <property type="evidence" value="ECO:0007669"/>
    <property type="project" value="TreeGrafter"/>
</dbReference>
<dbReference type="RefSeq" id="WP_090253859.1">
    <property type="nucleotide sequence ID" value="NZ_FOAA01000010.1"/>
</dbReference>
<dbReference type="Proteomes" id="UP000199256">
    <property type="component" value="Unassembled WGS sequence"/>
</dbReference>
<dbReference type="GO" id="GO:0071973">
    <property type="term" value="P:bacterial-type flagellum-dependent cell motility"/>
    <property type="evidence" value="ECO:0007669"/>
    <property type="project" value="InterPro"/>
</dbReference>
<dbReference type="SUPFAM" id="SSF160527">
    <property type="entry name" value="V-type ATPase subunit E-like"/>
    <property type="match status" value="1"/>
</dbReference>
<dbReference type="InterPro" id="IPR051472">
    <property type="entry name" value="T3SS_Stator/FliH"/>
</dbReference>
<evidence type="ECO:0000256" key="10">
    <source>
        <dbReference type="SAM" id="MobiDB-lite"/>
    </source>
</evidence>
<dbReference type="Pfam" id="PF02108">
    <property type="entry name" value="FliH"/>
    <property type="match status" value="1"/>
</dbReference>
<evidence type="ECO:0000256" key="3">
    <source>
        <dbReference type="ARBA" id="ARBA00006602"/>
    </source>
</evidence>
<dbReference type="AlphaFoldDB" id="A0A1H7MV79"/>
<keyword evidence="6" id="KW-0963">Cytoplasm</keyword>
<keyword evidence="12" id="KW-0969">Cilium</keyword>
<dbReference type="PANTHER" id="PTHR34982:SF1">
    <property type="entry name" value="FLAGELLAR ASSEMBLY PROTEIN FLIH"/>
    <property type="match status" value="1"/>
</dbReference>
<feature type="region of interest" description="Disordered" evidence="10">
    <location>
        <begin position="1"/>
        <end position="44"/>
    </location>
</feature>
<evidence type="ECO:0000256" key="6">
    <source>
        <dbReference type="ARBA" id="ARBA00022490"/>
    </source>
</evidence>
<evidence type="ECO:0000256" key="4">
    <source>
        <dbReference type="ARBA" id="ARBA00016507"/>
    </source>
</evidence>
<dbReference type="EMBL" id="FOAA01000010">
    <property type="protein sequence ID" value="SEL14981.1"/>
    <property type="molecule type" value="Genomic_DNA"/>
</dbReference>
<comment type="subcellular location">
    <subcellularLocation>
        <location evidence="2">Cytoplasm</location>
    </subcellularLocation>
</comment>
<evidence type="ECO:0000313" key="13">
    <source>
        <dbReference type="Proteomes" id="UP000199256"/>
    </source>
</evidence>
<evidence type="ECO:0000256" key="7">
    <source>
        <dbReference type="ARBA" id="ARBA00022795"/>
    </source>
</evidence>
<protein>
    <recommendedName>
        <fullName evidence="4">Flagellar assembly protein FliH</fullName>
    </recommendedName>
</protein>
<accession>A0A1H7MV79</accession>
<feature type="compositionally biased region" description="Basic and acidic residues" evidence="10">
    <location>
        <begin position="260"/>
        <end position="273"/>
    </location>
</feature>